<evidence type="ECO:0000256" key="2">
    <source>
        <dbReference type="ARBA" id="ARBA00022491"/>
    </source>
</evidence>
<dbReference type="InterPro" id="IPR003652">
    <property type="entry name" value="Ataxin_AXH_dom"/>
</dbReference>
<organism evidence="9">
    <name type="scientific">Arion vulgaris</name>
    <dbReference type="NCBI Taxonomy" id="1028688"/>
    <lineage>
        <taxon>Eukaryota</taxon>
        <taxon>Metazoa</taxon>
        <taxon>Spiralia</taxon>
        <taxon>Lophotrochozoa</taxon>
        <taxon>Mollusca</taxon>
        <taxon>Gastropoda</taxon>
        <taxon>Heterobranchia</taxon>
        <taxon>Euthyneura</taxon>
        <taxon>Panpulmonata</taxon>
        <taxon>Eupulmonata</taxon>
        <taxon>Stylommatophora</taxon>
        <taxon>Helicina</taxon>
        <taxon>Arionoidea</taxon>
        <taxon>Arionidae</taxon>
        <taxon>Arion</taxon>
    </lineage>
</organism>
<dbReference type="AlphaFoldDB" id="A0A0B6YBK7"/>
<evidence type="ECO:0000259" key="8">
    <source>
        <dbReference type="PROSITE" id="PS51148"/>
    </source>
</evidence>
<proteinExistence type="predicted"/>
<evidence type="ECO:0000256" key="4">
    <source>
        <dbReference type="ARBA" id="ARBA00023125"/>
    </source>
</evidence>
<gene>
    <name evidence="9" type="primary">ORF20678</name>
</gene>
<accession>A0A0B6YBK7</accession>
<dbReference type="InterPro" id="IPR036096">
    <property type="entry name" value="Ataxin_AXH_dom_sf"/>
</dbReference>
<feature type="compositionally biased region" description="Polar residues" evidence="7">
    <location>
        <begin position="7"/>
        <end position="30"/>
    </location>
</feature>
<evidence type="ECO:0000256" key="7">
    <source>
        <dbReference type="SAM" id="MobiDB-lite"/>
    </source>
</evidence>
<name>A0A0B6YBK7_9EUPU</name>
<dbReference type="PANTHER" id="PTHR13392">
    <property type="entry name" value="ATAXIN 1"/>
    <property type="match status" value="1"/>
</dbReference>
<dbReference type="SUPFAM" id="SSF102031">
    <property type="entry name" value="AXH domain"/>
    <property type="match status" value="1"/>
</dbReference>
<sequence length="148" mass="16533">KRPNLASAGSTSMSHSVQTAPTLHNDNLRSNNRHLPEAHAAPHHSVSKSSNNLEPREISHHSDNTLSKQHIHQHEPYQQTHSEGNSTENRRSSQKQYHSSPSITPPSTSPHSEDHSSHLQYPCHFLKGSIIQLANGTLKRVENLQTED</sequence>
<evidence type="ECO:0000256" key="5">
    <source>
        <dbReference type="ARBA" id="ARBA00023163"/>
    </source>
</evidence>
<dbReference type="GO" id="GO:0006355">
    <property type="term" value="P:regulation of DNA-templated transcription"/>
    <property type="evidence" value="ECO:0007669"/>
    <property type="project" value="InterPro"/>
</dbReference>
<keyword evidence="5" id="KW-0804">Transcription</keyword>
<reference evidence="9" key="1">
    <citation type="submission" date="2014-12" db="EMBL/GenBank/DDBJ databases">
        <title>Insight into the proteome of Arion vulgaris.</title>
        <authorList>
            <person name="Aradska J."/>
            <person name="Bulat T."/>
            <person name="Smidak R."/>
            <person name="Sarate P."/>
            <person name="Gangsoo J."/>
            <person name="Sialana F."/>
            <person name="Bilban M."/>
            <person name="Lubec G."/>
        </authorList>
    </citation>
    <scope>NUCLEOTIDE SEQUENCE</scope>
    <source>
        <tissue evidence="9">Skin</tissue>
    </source>
</reference>
<evidence type="ECO:0000313" key="9">
    <source>
        <dbReference type="EMBL" id="CEK53544.1"/>
    </source>
</evidence>
<keyword evidence="2" id="KW-0678">Repressor</keyword>
<evidence type="ECO:0000256" key="3">
    <source>
        <dbReference type="ARBA" id="ARBA00023015"/>
    </source>
</evidence>
<evidence type="ECO:0000256" key="1">
    <source>
        <dbReference type="ARBA" id="ARBA00004123"/>
    </source>
</evidence>
<comment type="subcellular location">
    <subcellularLocation>
        <location evidence="1">Nucleus</location>
    </subcellularLocation>
</comment>
<feature type="region of interest" description="Disordered" evidence="7">
    <location>
        <begin position="1"/>
        <end position="119"/>
    </location>
</feature>
<dbReference type="EMBL" id="HACG01006679">
    <property type="protein sequence ID" value="CEK53544.1"/>
    <property type="molecule type" value="Transcribed_RNA"/>
</dbReference>
<dbReference type="PANTHER" id="PTHR13392:SF13">
    <property type="entry name" value="AXH DOMAIN-CONTAINING PROTEIN"/>
    <property type="match status" value="1"/>
</dbReference>
<keyword evidence="3" id="KW-0805">Transcription regulation</keyword>
<dbReference type="GO" id="GO:0003677">
    <property type="term" value="F:DNA binding"/>
    <property type="evidence" value="ECO:0007669"/>
    <property type="project" value="UniProtKB-KW"/>
</dbReference>
<feature type="compositionally biased region" description="Basic and acidic residues" evidence="7">
    <location>
        <begin position="54"/>
        <end position="63"/>
    </location>
</feature>
<feature type="non-terminal residue" evidence="9">
    <location>
        <position position="148"/>
    </location>
</feature>
<keyword evidence="6" id="KW-0539">Nucleus</keyword>
<dbReference type="PROSITE" id="PS51148">
    <property type="entry name" value="AXH"/>
    <property type="match status" value="1"/>
</dbReference>
<dbReference type="GO" id="GO:0005634">
    <property type="term" value="C:nucleus"/>
    <property type="evidence" value="ECO:0007669"/>
    <property type="project" value="UniProtKB-SubCell"/>
</dbReference>
<dbReference type="GO" id="GO:0003723">
    <property type="term" value="F:RNA binding"/>
    <property type="evidence" value="ECO:0007669"/>
    <property type="project" value="InterPro"/>
</dbReference>
<feature type="domain" description="AXH" evidence="8">
    <location>
        <begin position="113"/>
        <end position="148"/>
    </location>
</feature>
<protein>
    <recommendedName>
        <fullName evidence="8">AXH domain-containing protein</fullName>
    </recommendedName>
</protein>
<keyword evidence="4" id="KW-0238">DNA-binding</keyword>
<feature type="non-terminal residue" evidence="9">
    <location>
        <position position="1"/>
    </location>
</feature>
<dbReference type="InterPro" id="IPR043404">
    <property type="entry name" value="ATAXIN1-like"/>
</dbReference>
<evidence type="ECO:0000256" key="6">
    <source>
        <dbReference type="ARBA" id="ARBA00023242"/>
    </source>
</evidence>
<feature type="compositionally biased region" description="Polar residues" evidence="7">
    <location>
        <begin position="76"/>
        <end position="87"/>
    </location>
</feature>